<organism evidence="18 19">
    <name type="scientific">Bacillus changyiensis</name>
    <dbReference type="NCBI Taxonomy" id="3004103"/>
    <lineage>
        <taxon>Bacteria</taxon>
        <taxon>Bacillati</taxon>
        <taxon>Bacillota</taxon>
        <taxon>Bacilli</taxon>
        <taxon>Bacillales</taxon>
        <taxon>Bacillaceae</taxon>
        <taxon>Bacillus</taxon>
    </lineage>
</organism>
<dbReference type="PANTHER" id="PTHR32282">
    <property type="entry name" value="BINDING PROTEIN TRANSPEPTIDASE, PUTATIVE-RELATED"/>
    <property type="match status" value="1"/>
</dbReference>
<evidence type="ECO:0000256" key="3">
    <source>
        <dbReference type="ARBA" id="ARBA00022645"/>
    </source>
</evidence>
<evidence type="ECO:0000256" key="5">
    <source>
        <dbReference type="ARBA" id="ARBA00022676"/>
    </source>
</evidence>
<comment type="caution">
    <text evidence="18">The sequence shown here is derived from an EMBL/GenBank/DDBJ whole genome shotgun (WGS) entry which is preliminary data.</text>
</comment>
<keyword evidence="10 15" id="KW-0472">Membrane</keyword>
<accession>A0ABT4X701</accession>
<evidence type="ECO:0000256" key="4">
    <source>
        <dbReference type="ARBA" id="ARBA00022670"/>
    </source>
</evidence>
<dbReference type="SUPFAM" id="SSF53955">
    <property type="entry name" value="Lysozyme-like"/>
    <property type="match status" value="1"/>
</dbReference>
<dbReference type="InterPro" id="IPR001264">
    <property type="entry name" value="Glyco_trans_51"/>
</dbReference>
<evidence type="ECO:0000256" key="14">
    <source>
        <dbReference type="ARBA" id="ARBA00049902"/>
    </source>
</evidence>
<sequence length="625" mass="70748">MTNLRAIIGWILIITLIPICVLTVMSSQQEVSKLKPLDQVLDEKIDIKDIGLVQNSYMYDGDGALISEIVSDHQNRVFVSYKNVPEHVKQLFLTSEDRHFFQHKGFDFIGIARAAVSNAKKGGINQGASTITQQLARNLYLSHERTLNRKLAELLYSYQLEKKLTKEEIFEKYLNTIYFNNGVYGIGSAALFYYSKPLKSLSLAEMAFICAIPNNPTLYDPLKHFDYTKTRQERLLKGLKDTKVISEKEYKKAIKEKIKLHVQEKKDAYPDYTTYVNDEFTELVSATEGFDKRIKEAKSKEEKKKIEKELSNRISALLTKGVKIHTALDTTMQNRLSQQVAGQLPYQGVEGGAVVINHQTHQIVAMSGGKHYKKYDFNIAYQAYRQPGSSIKPLLDYGPYLEETGATASSMIDASKFCSRNYCPNNYNEKTYKTVSIKTAFKHSYNTPAVRILNQIGVEKGFEYLEPFGFKKIVPADHRLPAALGGFTDGFSPLEMADAYTTFANDGNYISNHAITKVTDLKGKTLFKWENKPKQVYSLRTNNELRKLLKAVVKEGTGRKANFKTAYIGGKTGTSNGFRDLWFVGLTENYTMSVWVGKESSGNVEFLHNVGPQLLIWKGTMQNGY</sequence>
<evidence type="ECO:0000256" key="15">
    <source>
        <dbReference type="SAM" id="Phobius"/>
    </source>
</evidence>
<feature type="transmembrane region" description="Helical" evidence="15">
    <location>
        <begin position="6"/>
        <end position="25"/>
    </location>
</feature>
<dbReference type="InterPro" id="IPR036950">
    <property type="entry name" value="PBP_transglycosylase"/>
</dbReference>
<keyword evidence="5" id="KW-0328">Glycosyltransferase</keyword>
<keyword evidence="2" id="KW-1003">Cell membrane</keyword>
<dbReference type="InterPro" id="IPR012338">
    <property type="entry name" value="Beta-lactam/transpept-like"/>
</dbReference>
<dbReference type="RefSeq" id="WP_271341886.1">
    <property type="nucleotide sequence ID" value="NZ_JAQKAB010000012.1"/>
</dbReference>
<evidence type="ECO:0000256" key="9">
    <source>
        <dbReference type="ARBA" id="ARBA00022984"/>
    </source>
</evidence>
<proteinExistence type="predicted"/>
<dbReference type="EMBL" id="JAQKAB010000012">
    <property type="protein sequence ID" value="MDA7028069.1"/>
    <property type="molecule type" value="Genomic_DNA"/>
</dbReference>
<evidence type="ECO:0000256" key="8">
    <source>
        <dbReference type="ARBA" id="ARBA00022960"/>
    </source>
</evidence>
<dbReference type="Pfam" id="PF00912">
    <property type="entry name" value="Transgly"/>
    <property type="match status" value="1"/>
</dbReference>
<feature type="domain" description="Glycosyl transferase family 51" evidence="17">
    <location>
        <begin position="63"/>
        <end position="238"/>
    </location>
</feature>
<keyword evidence="11" id="KW-0511">Multifunctional enzyme</keyword>
<dbReference type="Gene3D" id="3.40.710.10">
    <property type="entry name" value="DD-peptidase/beta-lactamase superfamily"/>
    <property type="match status" value="1"/>
</dbReference>
<evidence type="ECO:0000256" key="11">
    <source>
        <dbReference type="ARBA" id="ARBA00023268"/>
    </source>
</evidence>
<evidence type="ECO:0000256" key="12">
    <source>
        <dbReference type="ARBA" id="ARBA00023316"/>
    </source>
</evidence>
<dbReference type="InterPro" id="IPR001460">
    <property type="entry name" value="PCN-bd_Tpept"/>
</dbReference>
<keyword evidence="15" id="KW-0812">Transmembrane</keyword>
<gene>
    <name evidence="18" type="ORF">PJ311_15960</name>
</gene>
<dbReference type="Pfam" id="PF00905">
    <property type="entry name" value="Transpeptidase"/>
    <property type="match status" value="1"/>
</dbReference>
<evidence type="ECO:0000256" key="6">
    <source>
        <dbReference type="ARBA" id="ARBA00022679"/>
    </source>
</evidence>
<dbReference type="InterPro" id="IPR023346">
    <property type="entry name" value="Lysozyme-like_dom_sf"/>
</dbReference>
<keyword evidence="12" id="KW-0961">Cell wall biogenesis/degradation</keyword>
<keyword evidence="15" id="KW-1133">Transmembrane helix</keyword>
<evidence type="ECO:0000256" key="7">
    <source>
        <dbReference type="ARBA" id="ARBA00022801"/>
    </source>
</evidence>
<evidence type="ECO:0000259" key="16">
    <source>
        <dbReference type="Pfam" id="PF00905"/>
    </source>
</evidence>
<reference evidence="18 19" key="1">
    <citation type="submission" date="2023-01" db="EMBL/GenBank/DDBJ databases">
        <title>Bacillus changyiensis sp. nov., isolated from a coastal deposit.</title>
        <authorList>
            <person name="Xiao G."/>
            <person name="Lai Q."/>
            <person name="Hu Z."/>
            <person name="Shao Z."/>
        </authorList>
    </citation>
    <scope>NUCLEOTIDE SEQUENCE [LARGE SCALE GENOMIC DNA]</scope>
    <source>
        <strain evidence="18 19">CLL-7-23</strain>
    </source>
</reference>
<evidence type="ECO:0000313" key="19">
    <source>
        <dbReference type="Proteomes" id="UP001211894"/>
    </source>
</evidence>
<dbReference type="Proteomes" id="UP001211894">
    <property type="component" value="Unassembled WGS sequence"/>
</dbReference>
<keyword evidence="7" id="KW-0378">Hydrolase</keyword>
<dbReference type="PANTHER" id="PTHR32282:SF11">
    <property type="entry name" value="PENICILLIN-BINDING PROTEIN 1B"/>
    <property type="match status" value="1"/>
</dbReference>
<evidence type="ECO:0000256" key="13">
    <source>
        <dbReference type="ARBA" id="ARBA00034000"/>
    </source>
</evidence>
<keyword evidence="4" id="KW-0645">Protease</keyword>
<dbReference type="Gene3D" id="1.10.3810.10">
    <property type="entry name" value="Biosynthetic peptidoglycan transglycosylase-like"/>
    <property type="match status" value="1"/>
</dbReference>
<keyword evidence="8" id="KW-0133">Cell shape</keyword>
<keyword evidence="9" id="KW-0573">Peptidoglycan synthesis</keyword>
<evidence type="ECO:0000256" key="10">
    <source>
        <dbReference type="ARBA" id="ARBA00023136"/>
    </source>
</evidence>
<comment type="subcellular location">
    <subcellularLocation>
        <location evidence="1">Cell membrane</location>
    </subcellularLocation>
</comment>
<evidence type="ECO:0000256" key="1">
    <source>
        <dbReference type="ARBA" id="ARBA00004236"/>
    </source>
</evidence>
<dbReference type="SUPFAM" id="SSF56601">
    <property type="entry name" value="beta-lactamase/transpeptidase-like"/>
    <property type="match status" value="1"/>
</dbReference>
<evidence type="ECO:0000256" key="2">
    <source>
        <dbReference type="ARBA" id="ARBA00022475"/>
    </source>
</evidence>
<comment type="catalytic activity">
    <reaction evidence="14">
        <text>[GlcNAc-(1-&gt;4)-Mur2Ac(oyl-L-Ala-gamma-D-Glu-L-Lys-D-Ala-D-Ala)](n)-di-trans,octa-cis-undecaprenyl diphosphate + beta-D-GlcNAc-(1-&gt;4)-Mur2Ac(oyl-L-Ala-gamma-D-Glu-L-Lys-D-Ala-D-Ala)-di-trans,octa-cis-undecaprenyl diphosphate = [GlcNAc-(1-&gt;4)-Mur2Ac(oyl-L-Ala-gamma-D-Glu-L-Lys-D-Ala-D-Ala)](n+1)-di-trans,octa-cis-undecaprenyl diphosphate + di-trans,octa-cis-undecaprenyl diphosphate + H(+)</text>
        <dbReference type="Rhea" id="RHEA:23708"/>
        <dbReference type="Rhea" id="RHEA-COMP:9602"/>
        <dbReference type="Rhea" id="RHEA-COMP:9603"/>
        <dbReference type="ChEBI" id="CHEBI:15378"/>
        <dbReference type="ChEBI" id="CHEBI:58405"/>
        <dbReference type="ChEBI" id="CHEBI:60033"/>
        <dbReference type="ChEBI" id="CHEBI:78435"/>
        <dbReference type="EC" id="2.4.99.28"/>
    </reaction>
</comment>
<keyword evidence="6" id="KW-0808">Transferase</keyword>
<evidence type="ECO:0000313" key="18">
    <source>
        <dbReference type="EMBL" id="MDA7028069.1"/>
    </source>
</evidence>
<keyword evidence="3" id="KW-0121">Carboxypeptidase</keyword>
<protein>
    <submittedName>
        <fullName evidence="18">Transglycosylase domain-containing protein</fullName>
    </submittedName>
</protein>
<evidence type="ECO:0000259" key="17">
    <source>
        <dbReference type="Pfam" id="PF00912"/>
    </source>
</evidence>
<keyword evidence="19" id="KW-1185">Reference proteome</keyword>
<comment type="catalytic activity">
    <reaction evidence="13">
        <text>Preferential cleavage: (Ac)2-L-Lys-D-Ala-|-D-Ala. Also transpeptidation of peptidyl-alanyl moieties that are N-acyl substituents of D-alanine.</text>
        <dbReference type="EC" id="3.4.16.4"/>
    </reaction>
</comment>
<dbReference type="InterPro" id="IPR050396">
    <property type="entry name" value="Glycosyltr_51/Transpeptidase"/>
</dbReference>
<feature type="domain" description="Penicillin-binding protein transpeptidase" evidence="16">
    <location>
        <begin position="351"/>
        <end position="589"/>
    </location>
</feature>
<name>A0ABT4X701_9BACI</name>